<evidence type="ECO:0000313" key="2">
    <source>
        <dbReference type="Proteomes" id="UP001162992"/>
    </source>
</evidence>
<dbReference type="EMBL" id="CM055103">
    <property type="protein sequence ID" value="KAJ7536354.1"/>
    <property type="molecule type" value="Genomic_DNA"/>
</dbReference>
<keyword evidence="2" id="KW-1185">Reference proteome</keyword>
<evidence type="ECO:0000313" key="1">
    <source>
        <dbReference type="EMBL" id="KAJ7536354.1"/>
    </source>
</evidence>
<reference evidence="2" key="1">
    <citation type="journal article" date="2024" name="Proc. Natl. Acad. Sci. U.S.A.">
        <title>Extraordinary preservation of gene collinearity over three hundred million years revealed in homosporous lycophytes.</title>
        <authorList>
            <person name="Li C."/>
            <person name="Wickell D."/>
            <person name="Kuo L.Y."/>
            <person name="Chen X."/>
            <person name="Nie B."/>
            <person name="Liao X."/>
            <person name="Peng D."/>
            <person name="Ji J."/>
            <person name="Jenkins J."/>
            <person name="Williams M."/>
            <person name="Shu S."/>
            <person name="Plott C."/>
            <person name="Barry K."/>
            <person name="Rajasekar S."/>
            <person name="Grimwood J."/>
            <person name="Han X."/>
            <person name="Sun S."/>
            <person name="Hou Z."/>
            <person name="He W."/>
            <person name="Dai G."/>
            <person name="Sun C."/>
            <person name="Schmutz J."/>
            <person name="Leebens-Mack J.H."/>
            <person name="Li F.W."/>
            <person name="Wang L."/>
        </authorList>
    </citation>
    <scope>NUCLEOTIDE SEQUENCE [LARGE SCALE GENOMIC DNA]</scope>
    <source>
        <strain evidence="2">cv. PW_Plant_1</strain>
    </source>
</reference>
<accession>A0ACC2C2R6</accession>
<organism evidence="1 2">
    <name type="scientific">Diphasiastrum complanatum</name>
    <name type="common">Issler's clubmoss</name>
    <name type="synonym">Lycopodium complanatum</name>
    <dbReference type="NCBI Taxonomy" id="34168"/>
    <lineage>
        <taxon>Eukaryota</taxon>
        <taxon>Viridiplantae</taxon>
        <taxon>Streptophyta</taxon>
        <taxon>Embryophyta</taxon>
        <taxon>Tracheophyta</taxon>
        <taxon>Lycopodiopsida</taxon>
        <taxon>Lycopodiales</taxon>
        <taxon>Lycopodiaceae</taxon>
        <taxon>Lycopodioideae</taxon>
        <taxon>Diphasiastrum</taxon>
    </lineage>
</organism>
<proteinExistence type="predicted"/>
<protein>
    <submittedName>
        <fullName evidence="1">Uncharacterized protein</fullName>
    </submittedName>
</protein>
<comment type="caution">
    <text evidence="1">The sequence shown here is derived from an EMBL/GenBank/DDBJ whole genome shotgun (WGS) entry which is preliminary data.</text>
</comment>
<sequence length="113" mass="12851">MGSKPIIILGGQKPLKRTYIDLEPSTPKSERSYFTYSLPLNCIKTAFPNSSTFETLAFMMARSLDTLVSNDHSHFLESDTSVRSLINFFAFWLFPIISNLAVSSFYVCIFYKS</sequence>
<gene>
    <name evidence="1" type="ORF">O6H91_12G065600</name>
</gene>
<dbReference type="Proteomes" id="UP001162992">
    <property type="component" value="Chromosome 12"/>
</dbReference>
<name>A0ACC2C2R6_DIPCM</name>